<evidence type="ECO:0008006" key="3">
    <source>
        <dbReference type="Google" id="ProtNLM"/>
    </source>
</evidence>
<evidence type="ECO:0000313" key="2">
    <source>
        <dbReference type="Proteomes" id="UP000001730"/>
    </source>
</evidence>
<name>B6EIE2_ALISL</name>
<gene>
    <name evidence="1" type="ordered locus">VSAL_I0968</name>
</gene>
<dbReference type="KEGG" id="vsa:VSAL_I0968"/>
<reference evidence="1 2" key="1">
    <citation type="journal article" date="2008" name="BMC Genomics">
        <title>The genome sequence of the fish pathogen Aliivibrio salmonicida strain LFI1238 shows extensive evidence of gene decay.</title>
        <authorList>
            <person name="Hjerde E."/>
            <person name="Lorentzen M.S."/>
            <person name="Holden M.T."/>
            <person name="Seeger K."/>
            <person name="Paulsen S."/>
            <person name="Bason N."/>
            <person name="Churcher C."/>
            <person name="Harris D."/>
            <person name="Norbertczak H."/>
            <person name="Quail M.A."/>
            <person name="Sanders S."/>
            <person name="Thurston S."/>
            <person name="Parkhill J."/>
            <person name="Willassen N.P."/>
            <person name="Thomson N.R."/>
        </authorList>
    </citation>
    <scope>NUCLEOTIDE SEQUENCE [LARGE SCALE GENOMIC DNA]</scope>
    <source>
        <strain evidence="1 2">LFI1238</strain>
    </source>
</reference>
<evidence type="ECO:0000313" key="1">
    <source>
        <dbReference type="EMBL" id="CAQ78653.1"/>
    </source>
</evidence>
<keyword evidence="2" id="KW-1185">Reference proteome</keyword>
<proteinExistence type="predicted"/>
<dbReference type="Proteomes" id="UP000001730">
    <property type="component" value="Chromosome 1"/>
</dbReference>
<accession>B6EIE2</accession>
<dbReference type="EMBL" id="FM178379">
    <property type="protein sequence ID" value="CAQ78653.1"/>
    <property type="molecule type" value="Genomic_DNA"/>
</dbReference>
<dbReference type="RefSeq" id="WP_012549735.1">
    <property type="nucleotide sequence ID" value="NC_011312.1"/>
</dbReference>
<dbReference type="HOGENOM" id="CLU_024252_0_0_6"/>
<dbReference type="AlphaFoldDB" id="B6EIE2"/>
<protein>
    <recommendedName>
        <fullName evidence="3">Integrase</fullName>
    </recommendedName>
</protein>
<organism evidence="1 2">
    <name type="scientific">Aliivibrio salmonicida (strain LFI1238)</name>
    <name type="common">Vibrio salmonicida (strain LFI1238)</name>
    <dbReference type="NCBI Taxonomy" id="316275"/>
    <lineage>
        <taxon>Bacteria</taxon>
        <taxon>Pseudomonadati</taxon>
        <taxon>Pseudomonadota</taxon>
        <taxon>Gammaproteobacteria</taxon>
        <taxon>Vibrionales</taxon>
        <taxon>Vibrionaceae</taxon>
        <taxon>Aliivibrio</taxon>
    </lineage>
</organism>
<dbReference type="eggNOG" id="COG0582">
    <property type="taxonomic scope" value="Bacteria"/>
</dbReference>
<sequence>MLKPHLKLIEDIKSEERTFSSLSKFELEEMYKISIASGDFTALRMLTNHNTGIYNYNEREPSWLDSEFWAPIWTLMLTSKPKTIRWDSVFLNDGKKLTDPKHIKLLNAFKYWITATDNPLENGGNIEFSKKTIYIKVTYIIKLINAILLHSKELQLAEYHLLHVDDSFWLSIFSNMATYDPFEGVYRFKDRIKALIDKEATTISDEECVNFVAKYPLLLSKLPTDDLSIYPENRQKSCVWLFKQGYYKSYKGKPKYDGNSAVLTRLILNGKCLFEDINTPNFVEFHLKQKKTSTEYIPINNHDSSIGMNAQSLGQYISYLKLIHTNLDRNDSCTPSMITDTLTINSINNIKGVHLKKTMRTRTQPPSLIFNLIEKCFQFTQENQDELLNQCLTALKEGRSKLGKSNSNKLKPQATFKAFDEAIHSDMSGSERGHWFDTEAINCVTSKWKKKGIKQVAAFDIKTPNRHQRIRNNESLFELFQALEGSVQFLVGAIMARRQDELSSLKPYGNLIPNKNPFSIDDEDYFIKKGKDGSVKAQYNLKFKLKKSGYKGKNTHLIRPIPVSIAKLIWRLEEFNQETEKAGLTTGKLSLFNSLESKACNLSAANTHSFNNNYDAMCDYFETDLVLMDSGEYRRNYIRQHQLRRFFALVFFWSKKKESFDALRWMLGHTDMEHLYHYISESETGAVLNSAKASVLASSVLNKDISDVDAKQLDKLRELLVKRLAGNERAEVIINTLSNTIDDYHESDYETTPHISVIEKNQIMENEVLRLLDNEVISLEPNFFIVTTPNGSTESTFNLTLTFNEIN</sequence>